<name>A0A2D0SL46_ICTPU</name>
<dbReference type="AlphaFoldDB" id="A0A2D0SL46"/>
<feature type="domain" description="Fibronectin type-III" evidence="2">
    <location>
        <begin position="286"/>
        <end position="387"/>
    </location>
</feature>
<feature type="region of interest" description="Disordered" evidence="1">
    <location>
        <begin position="74"/>
        <end position="125"/>
    </location>
</feature>
<dbReference type="CDD" id="cd00063">
    <property type="entry name" value="FN3"/>
    <property type="match status" value="1"/>
</dbReference>
<feature type="compositionally biased region" description="Polar residues" evidence="1">
    <location>
        <begin position="89"/>
        <end position="99"/>
    </location>
</feature>
<dbReference type="GeneID" id="108276342"/>
<evidence type="ECO:0000313" key="3">
    <source>
        <dbReference type="Proteomes" id="UP000221080"/>
    </source>
</evidence>
<proteinExistence type="predicted"/>
<dbReference type="Pfam" id="PF20996">
    <property type="entry name" value="DUF5581_N"/>
    <property type="match status" value="1"/>
</dbReference>
<reference evidence="3" key="1">
    <citation type="journal article" date="2016" name="Nat. Commun.">
        <title>The channel catfish genome sequence provides insights into the evolution of scale formation in teleosts.</title>
        <authorList>
            <person name="Liu Z."/>
            <person name="Liu S."/>
            <person name="Yao J."/>
            <person name="Bao L."/>
            <person name="Zhang J."/>
            <person name="Li Y."/>
            <person name="Jiang C."/>
            <person name="Sun L."/>
            <person name="Wang R."/>
            <person name="Zhang Y."/>
            <person name="Zhou T."/>
            <person name="Zeng Q."/>
            <person name="Fu Q."/>
            <person name="Gao S."/>
            <person name="Li N."/>
            <person name="Koren S."/>
            <person name="Jiang Y."/>
            <person name="Zimin A."/>
            <person name="Xu P."/>
            <person name="Phillippy A.M."/>
            <person name="Geng X."/>
            <person name="Song L."/>
            <person name="Sun F."/>
            <person name="Li C."/>
            <person name="Wang X."/>
            <person name="Chen A."/>
            <person name="Jin Y."/>
            <person name="Yuan Z."/>
            <person name="Yang Y."/>
            <person name="Tan S."/>
            <person name="Peatman E."/>
            <person name="Lu J."/>
            <person name="Qin Z."/>
            <person name="Dunham R."/>
            <person name="Li Z."/>
            <person name="Sonstegard T."/>
            <person name="Feng J."/>
            <person name="Danzmann R.G."/>
            <person name="Schroeder S."/>
            <person name="Scheffler B."/>
            <person name="Duke M.V."/>
            <person name="Ballard L."/>
            <person name="Kucuktas H."/>
            <person name="Kaltenboeck L."/>
            <person name="Liu H."/>
            <person name="Armbruster J."/>
            <person name="Xie Y."/>
            <person name="Kirby M.L."/>
            <person name="Tian Y."/>
            <person name="Flanagan M.E."/>
            <person name="Mu W."/>
            <person name="Waldbieser G.C."/>
        </authorList>
    </citation>
    <scope>NUCLEOTIDE SEQUENCE [LARGE SCALE GENOMIC DNA]</scope>
    <source>
        <strain evidence="3">SDA103</strain>
    </source>
</reference>
<dbReference type="PROSITE" id="PS50853">
    <property type="entry name" value="FN3"/>
    <property type="match status" value="1"/>
</dbReference>
<dbReference type="Proteomes" id="UP000221080">
    <property type="component" value="Chromosome 15"/>
</dbReference>
<dbReference type="InterPro" id="IPR003961">
    <property type="entry name" value="FN3_dom"/>
</dbReference>
<evidence type="ECO:0000256" key="1">
    <source>
        <dbReference type="SAM" id="MobiDB-lite"/>
    </source>
</evidence>
<dbReference type="OMA" id="WFTESQE"/>
<feature type="compositionally biased region" description="Polar residues" evidence="1">
    <location>
        <begin position="110"/>
        <end position="122"/>
    </location>
</feature>
<organism evidence="3 4">
    <name type="scientific">Ictalurus punctatus</name>
    <name type="common">Channel catfish</name>
    <name type="synonym">Silurus punctatus</name>
    <dbReference type="NCBI Taxonomy" id="7998"/>
    <lineage>
        <taxon>Eukaryota</taxon>
        <taxon>Metazoa</taxon>
        <taxon>Chordata</taxon>
        <taxon>Craniata</taxon>
        <taxon>Vertebrata</taxon>
        <taxon>Euteleostomi</taxon>
        <taxon>Actinopterygii</taxon>
        <taxon>Neopterygii</taxon>
        <taxon>Teleostei</taxon>
        <taxon>Ostariophysi</taxon>
        <taxon>Siluriformes</taxon>
        <taxon>Ictaluridae</taxon>
        <taxon>Ictalurus</taxon>
    </lineage>
</organism>
<dbReference type="RefSeq" id="XP_017343433.1">
    <property type="nucleotide sequence ID" value="XM_017487944.3"/>
</dbReference>
<dbReference type="KEGG" id="ipu:108276342"/>
<dbReference type="OrthoDB" id="8699528at2759"/>
<dbReference type="SUPFAM" id="SSF49265">
    <property type="entry name" value="Fibronectin type III"/>
    <property type="match status" value="1"/>
</dbReference>
<accession>A0A2D0SL46</accession>
<dbReference type="InterPro" id="IPR048317">
    <property type="entry name" value="DUF5581_C"/>
</dbReference>
<dbReference type="InterPro" id="IPR049231">
    <property type="entry name" value="DUF5581_N"/>
</dbReference>
<dbReference type="InterPro" id="IPR039581">
    <property type="entry name" value="FNDC11"/>
</dbReference>
<dbReference type="PANTHER" id="PTHR14537">
    <property type="entry name" value="FIBRONECTIN TYPE III DOMAIN-CONTAINING PROTEIN 11"/>
    <property type="match status" value="1"/>
</dbReference>
<protein>
    <submittedName>
        <fullName evidence="4">Fibronectin type III domain-containing protein 11</fullName>
    </submittedName>
</protein>
<keyword evidence="3" id="KW-1185">Reference proteome</keyword>
<reference evidence="4" key="2">
    <citation type="submission" date="2025-08" db="UniProtKB">
        <authorList>
            <consortium name="RefSeq"/>
        </authorList>
    </citation>
    <scope>IDENTIFICATION</scope>
    <source>
        <tissue evidence="4">Blood</tissue>
    </source>
</reference>
<evidence type="ECO:0000313" key="4">
    <source>
        <dbReference type="RefSeq" id="XP_017343433.1"/>
    </source>
</evidence>
<gene>
    <name evidence="4" type="primary">LOC108276342</name>
</gene>
<dbReference type="InterPro" id="IPR036116">
    <property type="entry name" value="FN3_sf"/>
</dbReference>
<dbReference type="Pfam" id="PF17744">
    <property type="entry name" value="DUF5581"/>
    <property type="match status" value="1"/>
</dbReference>
<sequence>MIPAVSGEAASVFRSAQQRANQTACVSTRTCCPEKLKDSRSPARRRQIVVEIRQHSETCPLKVRSSPVSLLKRPTVPLSADRKRKMSTDSKCVSTSSMKSCGPDGPGDTNDWSRSKPNTSPAPLSIENDIMDLLSTRLSLDQLQTNYHKLELLKNSSFYIMVKHEDLPQLDISDSTLMPVIDLSRFQRVKRDGKNQVKLQLALLEMLFTELTRGREELEDILAQKGAPSLMLGGAVIKEKILRLQQAAEDFDAVLISGKLHVKHSLIPVLESTSLPEFQLVLEAKKPVMFNREKTQAFCDSVILHWYIDEQDQHKPDEKFEIHYKLLNPTNDDEAKEFGVVVFPGYVTKFTDLRPDSSYEFTVKRSEDTGLVYRVWNDTIIITTSSPHTSSSSDES</sequence>
<evidence type="ECO:0000259" key="2">
    <source>
        <dbReference type="PROSITE" id="PS50853"/>
    </source>
</evidence>